<dbReference type="Proteomes" id="UP000072189">
    <property type="component" value="Unassembled WGS sequence"/>
</dbReference>
<proteinExistence type="predicted"/>
<protein>
    <submittedName>
        <fullName evidence="1">Uncharacterized protein</fullName>
    </submittedName>
</protein>
<gene>
    <name evidence="1" type="ORF">RSA3_14060</name>
</gene>
<dbReference type="AlphaFoldDB" id="A0A147F4V3"/>
<evidence type="ECO:0000313" key="1">
    <source>
        <dbReference type="EMBL" id="KTS09024.1"/>
    </source>
</evidence>
<evidence type="ECO:0000313" key="2">
    <source>
        <dbReference type="Proteomes" id="UP000072189"/>
    </source>
</evidence>
<accession>A0A147F4V3</accession>
<dbReference type="PATRIC" id="fig|2033.7.peg.3647"/>
<comment type="caution">
    <text evidence="1">The sequence shown here is derived from an EMBL/GenBank/DDBJ whole genome shotgun (WGS) entry which is preliminary data.</text>
</comment>
<reference evidence="1 2" key="1">
    <citation type="journal article" date="2016" name="Front. Microbiol.">
        <title>Genomic Resource of Rice Seed Associated Bacteria.</title>
        <authorList>
            <person name="Midha S."/>
            <person name="Bansal K."/>
            <person name="Sharma S."/>
            <person name="Kumar N."/>
            <person name="Patil P.P."/>
            <person name="Chaudhry V."/>
            <person name="Patil P.B."/>
        </authorList>
    </citation>
    <scope>NUCLEOTIDE SEQUENCE [LARGE SCALE GENOMIC DNA]</scope>
    <source>
        <strain evidence="1 2">RSA3</strain>
    </source>
</reference>
<dbReference type="EMBL" id="LDRV01000093">
    <property type="protein sequence ID" value="KTS09024.1"/>
    <property type="molecule type" value="Genomic_DNA"/>
</dbReference>
<dbReference type="RefSeq" id="WP_058614753.1">
    <property type="nucleotide sequence ID" value="NZ_LDRV01000093.1"/>
</dbReference>
<organism evidence="1 2">
    <name type="scientific">Microbacterium testaceum</name>
    <name type="common">Aureobacterium testaceum</name>
    <name type="synonym">Brevibacterium testaceum</name>
    <dbReference type="NCBI Taxonomy" id="2033"/>
    <lineage>
        <taxon>Bacteria</taxon>
        <taxon>Bacillati</taxon>
        <taxon>Actinomycetota</taxon>
        <taxon>Actinomycetes</taxon>
        <taxon>Micrococcales</taxon>
        <taxon>Microbacteriaceae</taxon>
        <taxon>Microbacterium</taxon>
    </lineage>
</organism>
<sequence length="66" mass="7180">MDLTTLTDEQLTDHLNAVLAEQERRQRLAAVPEQIVEMAARYVADGGDRGDLIEAVTGPPTADTTE</sequence>
<name>A0A147F4V3_MICTE</name>